<evidence type="ECO:0000313" key="3">
    <source>
        <dbReference type="EMBL" id="BDI06021.1"/>
    </source>
</evidence>
<dbReference type="EMBL" id="AP025730">
    <property type="protein sequence ID" value="BDI06021.1"/>
    <property type="molecule type" value="Genomic_DNA"/>
</dbReference>
<dbReference type="Gene3D" id="3.40.50.1820">
    <property type="entry name" value="alpha/beta hydrolase"/>
    <property type="match status" value="1"/>
</dbReference>
<dbReference type="SUPFAM" id="SSF53474">
    <property type="entry name" value="alpha/beta-Hydrolases"/>
    <property type="match status" value="1"/>
</dbReference>
<proteinExistence type="predicted"/>
<evidence type="ECO:0000256" key="1">
    <source>
        <dbReference type="ARBA" id="ARBA00022801"/>
    </source>
</evidence>
<dbReference type="InterPro" id="IPR000073">
    <property type="entry name" value="AB_hydrolase_1"/>
</dbReference>
<dbReference type="RefSeq" id="WP_251969342.1">
    <property type="nucleotide sequence ID" value="NZ_AP025730.1"/>
</dbReference>
<gene>
    <name evidence="3" type="primary">mhpC</name>
    <name evidence="3" type="ORF">CATMQ487_29910</name>
</gene>
<dbReference type="Pfam" id="PF00561">
    <property type="entry name" value="Abhydrolase_1"/>
    <property type="match status" value="1"/>
</dbReference>
<sequence>MADIHAASGTLPDGQAWHIHSEVHGSGPDVILLHGGGPGATGASNYAKNIEALSQHFRCWVIDFPGWGRSSKNLQAFGGEGPFQNGGRAILAFMNALGLERAHLVGNSFGGSAALCAAMDAPERVGKLVLMGPGGGVVAGAKGPTEGIRQLLTYYLGEGPSLEKLQAFIGNLVHDPSLLTPELIRQRFEASNDPEIRANPPLLPPAPERLHTLQISLDPRLAALQHRSLFIWGLQDRVNPVEGMEPFRAMPNADFLLLARCGHWAQWEHPQRFNDVVSHFLAHDD</sequence>
<protein>
    <submittedName>
        <fullName evidence="3">4,5-9,10-diseco-3-hydroxy-5,9,17-trioxoandrosta-1 (10),2-diene-4-oate hydrolase</fullName>
    </submittedName>
</protein>
<dbReference type="GO" id="GO:0016787">
    <property type="term" value="F:hydrolase activity"/>
    <property type="evidence" value="ECO:0007669"/>
    <property type="project" value="UniProtKB-KW"/>
</dbReference>
<dbReference type="PRINTS" id="PR00412">
    <property type="entry name" value="EPOXHYDRLASE"/>
</dbReference>
<keyword evidence="1 3" id="KW-0378">Hydrolase</keyword>
<name>A0ABN6PLF6_9BURK</name>
<feature type="domain" description="AB hydrolase-1" evidence="2">
    <location>
        <begin position="30"/>
        <end position="270"/>
    </location>
</feature>
<organism evidence="3 4">
    <name type="scientific">Sphaerotilus microaerophilus</name>
    <dbReference type="NCBI Taxonomy" id="2914710"/>
    <lineage>
        <taxon>Bacteria</taxon>
        <taxon>Pseudomonadati</taxon>
        <taxon>Pseudomonadota</taxon>
        <taxon>Betaproteobacteria</taxon>
        <taxon>Burkholderiales</taxon>
        <taxon>Sphaerotilaceae</taxon>
        <taxon>Sphaerotilus</taxon>
    </lineage>
</organism>
<dbReference type="InterPro" id="IPR029058">
    <property type="entry name" value="AB_hydrolase_fold"/>
</dbReference>
<evidence type="ECO:0000259" key="2">
    <source>
        <dbReference type="Pfam" id="PF00561"/>
    </source>
</evidence>
<accession>A0ABN6PLF6</accession>
<dbReference type="InterPro" id="IPR050266">
    <property type="entry name" value="AB_hydrolase_sf"/>
</dbReference>
<evidence type="ECO:0000313" key="4">
    <source>
        <dbReference type="Proteomes" id="UP001057498"/>
    </source>
</evidence>
<keyword evidence="4" id="KW-1185">Reference proteome</keyword>
<reference evidence="3" key="1">
    <citation type="submission" date="2022-04" db="EMBL/GenBank/DDBJ databases">
        <title>Whole genome sequence of Sphaerotilus sp. FB-5.</title>
        <authorList>
            <person name="Takeda M."/>
            <person name="Narihara S."/>
            <person name="Akimoto M."/>
            <person name="Akimoto R."/>
            <person name="Nishiyashiki S."/>
            <person name="Murakami T."/>
        </authorList>
    </citation>
    <scope>NUCLEOTIDE SEQUENCE</scope>
    <source>
        <strain evidence="3">FB-5</strain>
    </source>
</reference>
<dbReference type="Proteomes" id="UP001057498">
    <property type="component" value="Chromosome"/>
</dbReference>
<dbReference type="PRINTS" id="PR00111">
    <property type="entry name" value="ABHYDROLASE"/>
</dbReference>
<dbReference type="InterPro" id="IPR000639">
    <property type="entry name" value="Epox_hydrolase-like"/>
</dbReference>
<dbReference type="PANTHER" id="PTHR43798:SF31">
    <property type="entry name" value="AB HYDROLASE SUPERFAMILY PROTEIN YCLE"/>
    <property type="match status" value="1"/>
</dbReference>
<dbReference type="PANTHER" id="PTHR43798">
    <property type="entry name" value="MONOACYLGLYCEROL LIPASE"/>
    <property type="match status" value="1"/>
</dbReference>